<dbReference type="Gene3D" id="1.10.10.10">
    <property type="entry name" value="Winged helix-like DNA-binding domain superfamily/Winged helix DNA-binding domain"/>
    <property type="match status" value="1"/>
</dbReference>
<evidence type="ECO:0000313" key="6">
    <source>
        <dbReference type="Proteomes" id="UP000648257"/>
    </source>
</evidence>
<keyword evidence="3" id="KW-0238">DNA-binding</keyword>
<dbReference type="RefSeq" id="WP_186922516.1">
    <property type="nucleotide sequence ID" value="NZ_JACOFW010000007.1"/>
</dbReference>
<dbReference type="Proteomes" id="UP000648257">
    <property type="component" value="Unassembled WGS sequence"/>
</dbReference>
<evidence type="ECO:0000256" key="1">
    <source>
        <dbReference type="ARBA" id="ARBA00011046"/>
    </source>
</evidence>
<gene>
    <name evidence="5" type="ORF">H8K52_08765</name>
</gene>
<accession>A0ABR6X419</accession>
<reference evidence="5 6" key="1">
    <citation type="submission" date="2020-08" db="EMBL/GenBank/DDBJ databases">
        <title>Novel species isolated from subtropical streams in China.</title>
        <authorList>
            <person name="Lu H."/>
        </authorList>
    </citation>
    <scope>NUCLEOTIDE SEQUENCE [LARGE SCALE GENOMIC DNA]</scope>
    <source>
        <strain evidence="5 6">KACC 16656</strain>
    </source>
</reference>
<comment type="similarity">
    <text evidence="1">Belongs to the BlaI transcriptional regulatory family.</text>
</comment>
<organism evidence="5 6">
    <name type="scientific">Undibacterium seohonense</name>
    <dbReference type="NCBI Taxonomy" id="1344950"/>
    <lineage>
        <taxon>Bacteria</taxon>
        <taxon>Pseudomonadati</taxon>
        <taxon>Pseudomonadota</taxon>
        <taxon>Betaproteobacteria</taxon>
        <taxon>Burkholderiales</taxon>
        <taxon>Oxalobacteraceae</taxon>
        <taxon>Undibacterium</taxon>
    </lineage>
</organism>
<comment type="caution">
    <text evidence="5">The sequence shown here is derived from an EMBL/GenBank/DDBJ whole genome shotgun (WGS) entry which is preliminary data.</text>
</comment>
<evidence type="ECO:0000313" key="5">
    <source>
        <dbReference type="EMBL" id="MBC3807433.1"/>
    </source>
</evidence>
<dbReference type="InterPro" id="IPR036388">
    <property type="entry name" value="WH-like_DNA-bd_sf"/>
</dbReference>
<evidence type="ECO:0000256" key="4">
    <source>
        <dbReference type="ARBA" id="ARBA00023163"/>
    </source>
</evidence>
<dbReference type="InterPro" id="IPR036390">
    <property type="entry name" value="WH_DNA-bd_sf"/>
</dbReference>
<dbReference type="SUPFAM" id="SSF46785">
    <property type="entry name" value="Winged helix' DNA-binding domain"/>
    <property type="match status" value="1"/>
</dbReference>
<proteinExistence type="inferred from homology"/>
<dbReference type="Pfam" id="PF03965">
    <property type="entry name" value="Penicillinase_R"/>
    <property type="match status" value="1"/>
</dbReference>
<keyword evidence="4" id="KW-0804">Transcription</keyword>
<keyword evidence="2" id="KW-0805">Transcription regulation</keyword>
<sequence length="127" mass="14365">MTKISIPKPTASELNLLKLLWQYGPMNSKQAHERIQLERPDLAYATVLRHLQIMHGKGILTRDDSQRPHLYAPSQAQDSLQTNLLKDMIQKVFAGSGKALILAALRGHVTEAERDEIEQVLKNEKKS</sequence>
<dbReference type="InterPro" id="IPR005650">
    <property type="entry name" value="BlaI_family"/>
</dbReference>
<dbReference type="EMBL" id="JACOFW010000007">
    <property type="protein sequence ID" value="MBC3807433.1"/>
    <property type="molecule type" value="Genomic_DNA"/>
</dbReference>
<evidence type="ECO:0000256" key="2">
    <source>
        <dbReference type="ARBA" id="ARBA00023015"/>
    </source>
</evidence>
<name>A0ABR6X419_9BURK</name>
<keyword evidence="6" id="KW-1185">Reference proteome</keyword>
<protein>
    <submittedName>
        <fullName evidence="5">BlaI/MecI/CopY family transcriptional regulator</fullName>
    </submittedName>
</protein>
<evidence type="ECO:0000256" key="3">
    <source>
        <dbReference type="ARBA" id="ARBA00023125"/>
    </source>
</evidence>